<dbReference type="Gene3D" id="1.10.3540.10">
    <property type="entry name" value="uncharacterized protein from magnetospirillum magneticum domain"/>
    <property type="match status" value="1"/>
</dbReference>
<dbReference type="EMBL" id="VULR01000006">
    <property type="protein sequence ID" value="MSS43212.1"/>
    <property type="molecule type" value="Genomic_DNA"/>
</dbReference>
<dbReference type="RefSeq" id="WP_154483894.1">
    <property type="nucleotide sequence ID" value="NZ_JAJBNW010000026.1"/>
</dbReference>
<evidence type="ECO:0000313" key="4">
    <source>
        <dbReference type="Proteomes" id="UP001108123"/>
    </source>
</evidence>
<evidence type="ECO:0000313" key="1">
    <source>
        <dbReference type="EMBL" id="MCG4565361.1"/>
    </source>
</evidence>
<accession>A0A844FGY6</accession>
<comment type="caution">
    <text evidence="2">The sequence shown here is derived from an EMBL/GenBank/DDBJ whole genome shotgun (WGS) entry which is preliminary data.</text>
</comment>
<proteinExistence type="predicted"/>
<dbReference type="Proteomes" id="UP000462760">
    <property type="component" value="Unassembled WGS sequence"/>
</dbReference>
<dbReference type="InterPro" id="IPR014948">
    <property type="entry name" value="BrxA"/>
</dbReference>
<keyword evidence="4" id="KW-1185">Reference proteome</keyword>
<evidence type="ECO:0000313" key="3">
    <source>
        <dbReference type="Proteomes" id="UP000462760"/>
    </source>
</evidence>
<evidence type="ECO:0000313" key="2">
    <source>
        <dbReference type="EMBL" id="MSS43212.1"/>
    </source>
</evidence>
<protein>
    <submittedName>
        <fullName evidence="2">DUF1819 family protein</fullName>
    </submittedName>
</protein>
<dbReference type="AlphaFoldDB" id="A0A844FGY6"/>
<dbReference type="InterPro" id="IPR023137">
    <property type="entry name" value="BrxA_sf"/>
</dbReference>
<dbReference type="EMBL" id="JAKNID010000028">
    <property type="protein sequence ID" value="MCG4565361.1"/>
    <property type="molecule type" value="Genomic_DNA"/>
</dbReference>
<dbReference type="OrthoDB" id="3078533at2"/>
<gene>
    <name evidence="2" type="ORF">FYJ27_05630</name>
    <name evidence="1" type="ORF">L0P62_07865</name>
</gene>
<dbReference type="Pfam" id="PF08849">
    <property type="entry name" value="BrxA"/>
    <property type="match status" value="1"/>
</dbReference>
<name>A0A844FGY6_9FIRM</name>
<dbReference type="Proteomes" id="UP001108123">
    <property type="component" value="Unassembled WGS sequence"/>
</dbReference>
<organism evidence="2 3">
    <name type="scientific">Anaerosalibacter bizertensis</name>
    <dbReference type="NCBI Taxonomy" id="932217"/>
    <lineage>
        <taxon>Bacteria</taxon>
        <taxon>Bacillati</taxon>
        <taxon>Bacillota</taxon>
        <taxon>Tissierellia</taxon>
        <taxon>Tissierellales</taxon>
        <taxon>Sporanaerobacteraceae</taxon>
        <taxon>Anaerosalibacter</taxon>
    </lineage>
</organism>
<reference evidence="2 3" key="1">
    <citation type="submission" date="2019-08" db="EMBL/GenBank/DDBJ databases">
        <title>In-depth cultivation of the pig gut microbiome towards novel bacterial diversity and tailored functional studies.</title>
        <authorList>
            <person name="Wylensek D."/>
            <person name="Hitch T.C.A."/>
            <person name="Clavel T."/>
        </authorList>
    </citation>
    <scope>NUCLEOTIDE SEQUENCE [LARGE SCALE GENOMIC DNA]</scope>
    <source>
        <strain evidence="2 3">Med78-601-WT-4W-RMD-3</strain>
    </source>
</reference>
<reference evidence="1" key="2">
    <citation type="submission" date="2022-01" db="EMBL/GenBank/DDBJ databases">
        <title>Collection of gut derived symbiotic bacterial strains cultured from healthy donors.</title>
        <authorList>
            <person name="Lin H."/>
            <person name="Kohout C."/>
            <person name="Waligurski E."/>
            <person name="Pamer E.G."/>
        </authorList>
    </citation>
    <scope>NUCLEOTIDE SEQUENCE</scope>
    <source>
        <strain evidence="1">MSK.14.39</strain>
    </source>
</reference>
<sequence length="198" mass="23634">MQKYSSTLKSISYLYPEMKKASMLVLGGYDLEEIREKAIKDNIFMMNSESRKKQITSNIIKRLEILDDYLIQKIAYGDLDTSKQIVFYSILKTDRLFFEFIQEVYKEKINLKNNIITDKDFNLFFHIKKEQSEQINSWTEQTIKKLIQIYKYILVESNLAERRKKDIYVTRPLMDIELVDYLKNKGDTIYVESMLGEI</sequence>